<feature type="signal peptide" evidence="1">
    <location>
        <begin position="1"/>
        <end position="18"/>
    </location>
</feature>
<evidence type="ECO:0000259" key="2">
    <source>
        <dbReference type="Pfam" id="PF00188"/>
    </source>
</evidence>
<dbReference type="Pfam" id="PF00188">
    <property type="entry name" value="CAP"/>
    <property type="match status" value="1"/>
</dbReference>
<evidence type="ECO:0000313" key="3">
    <source>
        <dbReference type="EMBL" id="MST79081.1"/>
    </source>
</evidence>
<feature type="chain" id="PRO_5038765838" evidence="1">
    <location>
        <begin position="19"/>
        <end position="293"/>
    </location>
</feature>
<gene>
    <name evidence="3" type="ORF">FYJ61_00990</name>
</gene>
<dbReference type="Gene3D" id="2.60.40.4300">
    <property type="match status" value="1"/>
</dbReference>
<accession>A0A844FKM4</accession>
<proteinExistence type="predicted"/>
<organism evidence="3 4">
    <name type="scientific">Lactobacillus equicursoris</name>
    <dbReference type="NCBI Taxonomy" id="420645"/>
    <lineage>
        <taxon>Bacteria</taxon>
        <taxon>Bacillati</taxon>
        <taxon>Bacillota</taxon>
        <taxon>Bacilli</taxon>
        <taxon>Lactobacillales</taxon>
        <taxon>Lactobacillaceae</taxon>
        <taxon>Lactobacillus</taxon>
    </lineage>
</organism>
<name>A0A844FKM4_9LACO</name>
<dbReference type="InterPro" id="IPR014044">
    <property type="entry name" value="CAP_dom"/>
</dbReference>
<keyword evidence="1" id="KW-0732">Signal</keyword>
<dbReference type="EMBL" id="VUMW01000001">
    <property type="protein sequence ID" value="MST79081.1"/>
    <property type="molecule type" value="Genomic_DNA"/>
</dbReference>
<evidence type="ECO:0000313" key="4">
    <source>
        <dbReference type="Proteomes" id="UP000452141"/>
    </source>
</evidence>
<comment type="caution">
    <text evidence="3">The sequence shown here is derived from an EMBL/GenBank/DDBJ whole genome shotgun (WGS) entry which is preliminary data.</text>
</comment>
<sequence>MKKTILTLAAFAAFLGLAATPAPVSAKASTTKTVTRKIKVYRPSHYTTVKQVAVLKKRGKKWSKATWKAYKAPTQSGYKASTSTVKAAKVTSKTKNKTVKITYKAIKKTKKTAVKATSTASQLQLRQAALSVVNSFRAKAGVKAVRLNSKYNAVLDKRATAKAKQYVTTGTYDHSGYESLPTYLNTYPIVKGKVYYHGGETLHACYYDANTGNATSAMASAITSTFTENMQDEKNDYQAIVVKKTRKNITNISGTYEHYTMMVDGGNHQAYIGVGHYGTGVNAMVCIVIEFHN</sequence>
<protein>
    <submittedName>
        <fullName evidence="3">CAP domain-containing protein</fullName>
    </submittedName>
</protein>
<dbReference type="InterPro" id="IPR035940">
    <property type="entry name" value="CAP_sf"/>
</dbReference>
<evidence type="ECO:0000256" key="1">
    <source>
        <dbReference type="SAM" id="SignalP"/>
    </source>
</evidence>
<dbReference type="SUPFAM" id="SSF55797">
    <property type="entry name" value="PR-1-like"/>
    <property type="match status" value="1"/>
</dbReference>
<dbReference type="AlphaFoldDB" id="A0A844FKM4"/>
<dbReference type="Proteomes" id="UP000452141">
    <property type="component" value="Unassembled WGS sequence"/>
</dbReference>
<feature type="domain" description="SCP" evidence="2">
    <location>
        <begin position="130"/>
        <end position="286"/>
    </location>
</feature>
<dbReference type="RefSeq" id="WP_154486241.1">
    <property type="nucleotide sequence ID" value="NZ_VUMW01000001.1"/>
</dbReference>
<reference evidence="3 4" key="1">
    <citation type="submission" date="2019-08" db="EMBL/GenBank/DDBJ databases">
        <title>In-depth cultivation of the pig gut microbiome towards novel bacterial diversity and tailored functional studies.</title>
        <authorList>
            <person name="Wylensek D."/>
            <person name="Hitch T.C.A."/>
            <person name="Clavel T."/>
        </authorList>
    </citation>
    <scope>NUCLEOTIDE SEQUENCE [LARGE SCALE GENOMIC DNA]</scope>
    <source>
        <strain evidence="3 4">WCA-470BD-2E</strain>
    </source>
</reference>
<dbReference type="Gene3D" id="3.40.33.10">
    <property type="entry name" value="CAP"/>
    <property type="match status" value="1"/>
</dbReference>